<dbReference type="EMBL" id="WNTK01000138">
    <property type="protein sequence ID" value="KAG9471504.1"/>
    <property type="molecule type" value="Genomic_DNA"/>
</dbReference>
<protein>
    <submittedName>
        <fullName evidence="2">Uncharacterized protein</fullName>
    </submittedName>
</protein>
<dbReference type="GO" id="GO:0005886">
    <property type="term" value="C:plasma membrane"/>
    <property type="evidence" value="ECO:0007669"/>
    <property type="project" value="TreeGrafter"/>
</dbReference>
<accession>A0A8J6ELP0</accession>
<dbReference type="Gene3D" id="2.60.40.10">
    <property type="entry name" value="Immunoglobulins"/>
    <property type="match status" value="1"/>
</dbReference>
<dbReference type="Proteomes" id="UP000770717">
    <property type="component" value="Unassembled WGS sequence"/>
</dbReference>
<comment type="caution">
    <text evidence="2">The sequence shown here is derived from an EMBL/GenBank/DDBJ whole genome shotgun (WGS) entry which is preliminary data.</text>
</comment>
<sequence>MYWYQQRAGQGLNLIAMAIGLNSPTMEKDFEKNWIMSKQEAKNSSLRKDRAELQDSAVYYCASSITVRKIYGTTQPKAAGCTAKMCALTQTYQ</sequence>
<dbReference type="InterPro" id="IPR050413">
    <property type="entry name" value="TCR_beta_variable"/>
</dbReference>
<evidence type="ECO:0000313" key="3">
    <source>
        <dbReference type="Proteomes" id="UP000770717"/>
    </source>
</evidence>
<keyword evidence="3" id="KW-1185">Reference proteome</keyword>
<dbReference type="InterPro" id="IPR036179">
    <property type="entry name" value="Ig-like_dom_sf"/>
</dbReference>
<dbReference type="SUPFAM" id="SSF48726">
    <property type="entry name" value="Immunoglobulin"/>
    <property type="match status" value="1"/>
</dbReference>
<reference evidence="2" key="1">
    <citation type="thesis" date="2020" institute="ProQuest LLC" country="789 East Eisenhower Parkway, Ann Arbor, MI, USA">
        <title>Comparative Genomics and Chromosome Evolution.</title>
        <authorList>
            <person name="Mudd A.B."/>
        </authorList>
    </citation>
    <scope>NUCLEOTIDE SEQUENCE</scope>
    <source>
        <strain evidence="2">HN-11 Male</strain>
        <tissue evidence="2">Kidney and liver</tissue>
    </source>
</reference>
<dbReference type="InterPro" id="IPR013783">
    <property type="entry name" value="Ig-like_fold"/>
</dbReference>
<proteinExistence type="predicted"/>
<name>A0A8J6ELP0_ELECQ</name>
<dbReference type="AlphaFoldDB" id="A0A8J6ELP0"/>
<dbReference type="GO" id="GO:0002376">
    <property type="term" value="P:immune system process"/>
    <property type="evidence" value="ECO:0007669"/>
    <property type="project" value="UniProtKB-KW"/>
</dbReference>
<keyword evidence="1" id="KW-0391">Immunity</keyword>
<evidence type="ECO:0000256" key="1">
    <source>
        <dbReference type="ARBA" id="ARBA00022859"/>
    </source>
</evidence>
<evidence type="ECO:0000313" key="2">
    <source>
        <dbReference type="EMBL" id="KAG9471504.1"/>
    </source>
</evidence>
<dbReference type="GO" id="GO:0007166">
    <property type="term" value="P:cell surface receptor signaling pathway"/>
    <property type="evidence" value="ECO:0007669"/>
    <property type="project" value="TreeGrafter"/>
</dbReference>
<dbReference type="OrthoDB" id="8947657at2759"/>
<gene>
    <name evidence="2" type="ORF">GDO78_014547</name>
</gene>
<organism evidence="2 3">
    <name type="scientific">Eleutherodactylus coqui</name>
    <name type="common">Puerto Rican coqui</name>
    <dbReference type="NCBI Taxonomy" id="57060"/>
    <lineage>
        <taxon>Eukaryota</taxon>
        <taxon>Metazoa</taxon>
        <taxon>Chordata</taxon>
        <taxon>Craniata</taxon>
        <taxon>Vertebrata</taxon>
        <taxon>Euteleostomi</taxon>
        <taxon>Amphibia</taxon>
        <taxon>Batrachia</taxon>
        <taxon>Anura</taxon>
        <taxon>Neobatrachia</taxon>
        <taxon>Hyloidea</taxon>
        <taxon>Eleutherodactylidae</taxon>
        <taxon>Eleutherodactylinae</taxon>
        <taxon>Eleutherodactylus</taxon>
        <taxon>Eleutherodactylus</taxon>
    </lineage>
</organism>
<dbReference type="PANTHER" id="PTHR23268">
    <property type="entry name" value="T-CELL RECEPTOR BETA CHAIN"/>
    <property type="match status" value="1"/>
</dbReference>